<dbReference type="SMART" id="SM00832">
    <property type="entry name" value="C8"/>
    <property type="match status" value="1"/>
</dbReference>
<proteinExistence type="predicted"/>
<dbReference type="EMBL" id="QXTE01000570">
    <property type="protein sequence ID" value="TFJ96848.1"/>
    <property type="molecule type" value="Genomic_DNA"/>
</dbReference>
<evidence type="ECO:0000313" key="5">
    <source>
        <dbReference type="Proteomes" id="UP000297703"/>
    </source>
</evidence>
<dbReference type="Pfam" id="PF00094">
    <property type="entry name" value="VWD"/>
    <property type="match status" value="3"/>
</dbReference>
<accession>A0A4D9DIW5</accession>
<name>A0A4D9DIW5_9SAUR</name>
<dbReference type="InterPro" id="IPR036084">
    <property type="entry name" value="Ser_inhib-like_sf"/>
</dbReference>
<evidence type="ECO:0000256" key="2">
    <source>
        <dbReference type="ARBA" id="ARBA00023180"/>
    </source>
</evidence>
<dbReference type="PANTHER" id="PTHR11339">
    <property type="entry name" value="EXTRACELLULAR MATRIX GLYCOPROTEIN RELATED"/>
    <property type="match status" value="1"/>
</dbReference>
<dbReference type="OrthoDB" id="6236007at2759"/>
<feature type="domain" description="VWFD" evidence="3">
    <location>
        <begin position="357"/>
        <end position="532"/>
    </location>
</feature>
<evidence type="ECO:0000259" key="3">
    <source>
        <dbReference type="PROSITE" id="PS51233"/>
    </source>
</evidence>
<comment type="caution">
    <text evidence="4">The sequence shown here is derived from an EMBL/GenBank/DDBJ whole genome shotgun (WGS) entry which is preliminary data.</text>
</comment>
<protein>
    <submittedName>
        <fullName evidence="4">Transketolase</fullName>
    </submittedName>
</protein>
<dbReference type="SUPFAM" id="SSF57567">
    <property type="entry name" value="Serine protease inhibitors"/>
    <property type="match status" value="1"/>
</dbReference>
<dbReference type="Proteomes" id="UP000297703">
    <property type="component" value="Unassembled WGS sequence"/>
</dbReference>
<sequence length="637" mass="67402">MLQDRVSGCVKWEGQCMLAPGAWLTSFDSTSGEALYSRAYEVAWLCDDRALSWLKMVVDIREGSGDGLEAGSNVYFFCCEKEQDNRAMAMKGTLLLCAWLVLLCVSIPSSYKGHVCGLCGNFNGDKNDDFLLPSGKSAQNADEFRASWKVPVDGATCAGGCGERCSVCDAAQTKPYQADSSCGLIKATSGPFKYCHSLVSPTEYFNHCLYDMCAASGAREILCQSIQAYTAACQAAGGTVSAWRTASFCPFTCPANSHYELCTRSCDFTCAGLFSPAQCTAKCFEGCQCDAGYAFSGETCMPREGCGCVRDGRYIKVGSEKCTCQASGGLVCEPHSFPDKEICALQDGVHGCVKQEGRCTLLPGANLSSSNGAFGGDLHSGAYELASLCNDSAPSWFRVVVDIRACSDGAAMAGTTAYIFFQDAFIAVKRNKETWVNRRLVQLPENVSDAVSVSRSQGGVAVVQASGMKVLFSPSGEVTVRVSESLANKLCASCGNFNGDVSDDLQLPSGKVAGNIAEVIDAWKAGDFSGCSPLTYVGVFQVNRRLVQLPENVSDAVSVSRSQGGVAVVQASGMKVLFSPSGEVTVRVSESLANKLCASCGNFNGDVSDDLQLPSGKVAGNIAEVIDAWKAGDFSGW</sequence>
<dbReference type="SMART" id="SM00216">
    <property type="entry name" value="VWD"/>
    <property type="match status" value="1"/>
</dbReference>
<gene>
    <name evidence="4" type="ORF">DR999_PMT21339</name>
</gene>
<dbReference type="FunFam" id="2.10.25.10:FF:000055">
    <property type="entry name" value="alpha-tectorin isoform X1"/>
    <property type="match status" value="1"/>
</dbReference>
<dbReference type="STRING" id="55544.A0A4D9DIW5"/>
<evidence type="ECO:0000313" key="4">
    <source>
        <dbReference type="EMBL" id="TFJ96848.1"/>
    </source>
</evidence>
<dbReference type="InterPro" id="IPR050780">
    <property type="entry name" value="Mucin_vWF_Thrombospondin_sf"/>
</dbReference>
<keyword evidence="2" id="KW-0325">Glycoprotein</keyword>
<organism evidence="4 5">
    <name type="scientific">Platysternon megacephalum</name>
    <name type="common">big-headed turtle</name>
    <dbReference type="NCBI Taxonomy" id="55544"/>
    <lineage>
        <taxon>Eukaryota</taxon>
        <taxon>Metazoa</taxon>
        <taxon>Chordata</taxon>
        <taxon>Craniata</taxon>
        <taxon>Vertebrata</taxon>
        <taxon>Euteleostomi</taxon>
        <taxon>Archelosauria</taxon>
        <taxon>Testudinata</taxon>
        <taxon>Testudines</taxon>
        <taxon>Cryptodira</taxon>
        <taxon>Durocryptodira</taxon>
        <taxon>Testudinoidea</taxon>
        <taxon>Platysternidae</taxon>
        <taxon>Platysternon</taxon>
    </lineage>
</organism>
<dbReference type="Gene3D" id="2.10.25.10">
    <property type="entry name" value="Laminin"/>
    <property type="match status" value="1"/>
</dbReference>
<feature type="domain" description="VWFD" evidence="3">
    <location>
        <begin position="542"/>
        <end position="637"/>
    </location>
</feature>
<feature type="domain" description="VWFD" evidence="3">
    <location>
        <begin position="1"/>
        <end position="158"/>
    </location>
</feature>
<dbReference type="AlphaFoldDB" id="A0A4D9DIW5"/>
<dbReference type="Pfam" id="PF08742">
    <property type="entry name" value="C8"/>
    <property type="match status" value="1"/>
</dbReference>
<dbReference type="CDD" id="cd19941">
    <property type="entry name" value="TIL"/>
    <property type="match status" value="1"/>
</dbReference>
<reference evidence="4 5" key="1">
    <citation type="submission" date="2019-04" db="EMBL/GenBank/DDBJ databases">
        <title>Draft genome of the big-headed turtle Platysternon megacephalum.</title>
        <authorList>
            <person name="Gong S."/>
        </authorList>
    </citation>
    <scope>NUCLEOTIDE SEQUENCE [LARGE SCALE GENOMIC DNA]</scope>
    <source>
        <strain evidence="4">DO16091913</strain>
        <tissue evidence="4">Muscle</tissue>
    </source>
</reference>
<dbReference type="InterPro" id="IPR014853">
    <property type="entry name" value="VWF/SSPO/ZAN-like_Cys-rich_dom"/>
</dbReference>
<evidence type="ECO:0000256" key="1">
    <source>
        <dbReference type="ARBA" id="ARBA00023157"/>
    </source>
</evidence>
<keyword evidence="1" id="KW-1015">Disulfide bond</keyword>
<dbReference type="InterPro" id="IPR002919">
    <property type="entry name" value="TIL_dom"/>
</dbReference>
<dbReference type="PROSITE" id="PS51233">
    <property type="entry name" value="VWFD"/>
    <property type="match status" value="3"/>
</dbReference>
<dbReference type="InterPro" id="IPR001846">
    <property type="entry name" value="VWF_type-D"/>
</dbReference>
<keyword evidence="5" id="KW-1185">Reference proteome</keyword>
<dbReference type="Pfam" id="PF01826">
    <property type="entry name" value="TIL"/>
    <property type="match status" value="1"/>
</dbReference>
<dbReference type="PANTHER" id="PTHR11339:SF374">
    <property type="entry name" value="ZONADHESIN"/>
    <property type="match status" value="1"/>
</dbReference>
<reference evidence="4 5" key="2">
    <citation type="submission" date="2019-04" db="EMBL/GenBank/DDBJ databases">
        <title>The genome sequence of big-headed turtle.</title>
        <authorList>
            <person name="Gong S."/>
        </authorList>
    </citation>
    <scope>NUCLEOTIDE SEQUENCE [LARGE SCALE GENOMIC DNA]</scope>
    <source>
        <strain evidence="4">DO16091913</strain>
        <tissue evidence="4">Muscle</tissue>
    </source>
</reference>